<dbReference type="PANTHER" id="PTHR33048:SF47">
    <property type="entry name" value="INTEGRAL MEMBRANE PROTEIN-RELATED"/>
    <property type="match status" value="1"/>
</dbReference>
<dbReference type="Pfam" id="PF20684">
    <property type="entry name" value="Fung_rhodopsin"/>
    <property type="match status" value="1"/>
</dbReference>
<evidence type="ECO:0000256" key="2">
    <source>
        <dbReference type="ARBA" id="ARBA00022692"/>
    </source>
</evidence>
<dbReference type="Proteomes" id="UP000800038">
    <property type="component" value="Unassembled WGS sequence"/>
</dbReference>
<reference evidence="8" key="1">
    <citation type="journal article" date="2020" name="Stud. Mycol.">
        <title>101 Dothideomycetes genomes: a test case for predicting lifestyles and emergence of pathogens.</title>
        <authorList>
            <person name="Haridas S."/>
            <person name="Albert R."/>
            <person name="Binder M."/>
            <person name="Bloem J."/>
            <person name="Labutti K."/>
            <person name="Salamov A."/>
            <person name="Andreopoulos B."/>
            <person name="Baker S."/>
            <person name="Barry K."/>
            <person name="Bills G."/>
            <person name="Bluhm B."/>
            <person name="Cannon C."/>
            <person name="Castanera R."/>
            <person name="Culley D."/>
            <person name="Daum C."/>
            <person name="Ezra D."/>
            <person name="Gonzalez J."/>
            <person name="Henrissat B."/>
            <person name="Kuo A."/>
            <person name="Liang C."/>
            <person name="Lipzen A."/>
            <person name="Lutzoni F."/>
            <person name="Magnuson J."/>
            <person name="Mondo S."/>
            <person name="Nolan M."/>
            <person name="Ohm R."/>
            <person name="Pangilinan J."/>
            <person name="Park H.-J."/>
            <person name="Ramirez L."/>
            <person name="Alfaro M."/>
            <person name="Sun H."/>
            <person name="Tritt A."/>
            <person name="Yoshinaga Y."/>
            <person name="Zwiers L.-H."/>
            <person name="Turgeon B."/>
            <person name="Goodwin S."/>
            <person name="Spatafora J."/>
            <person name="Crous P."/>
            <person name="Grigoriev I."/>
        </authorList>
    </citation>
    <scope>NUCLEOTIDE SEQUENCE</scope>
    <source>
        <strain evidence="8">CBS 161.51</strain>
    </source>
</reference>
<comment type="subcellular location">
    <subcellularLocation>
        <location evidence="1">Membrane</location>
        <topology evidence="1">Multi-pass membrane protein</topology>
    </subcellularLocation>
</comment>
<evidence type="ECO:0000256" key="4">
    <source>
        <dbReference type="ARBA" id="ARBA00023136"/>
    </source>
</evidence>
<feature type="transmembrane region" description="Helical" evidence="6">
    <location>
        <begin position="174"/>
        <end position="198"/>
    </location>
</feature>
<dbReference type="InterPro" id="IPR049326">
    <property type="entry name" value="Rhodopsin_dom_fungi"/>
</dbReference>
<dbReference type="PANTHER" id="PTHR33048">
    <property type="entry name" value="PTH11-LIKE INTEGRAL MEMBRANE PROTEIN (AFU_ORTHOLOGUE AFUA_5G11245)"/>
    <property type="match status" value="1"/>
</dbReference>
<dbReference type="InterPro" id="IPR052337">
    <property type="entry name" value="SAT4-like"/>
</dbReference>
<evidence type="ECO:0000259" key="7">
    <source>
        <dbReference type="Pfam" id="PF20684"/>
    </source>
</evidence>
<feature type="transmembrane region" description="Helical" evidence="6">
    <location>
        <begin position="50"/>
        <end position="74"/>
    </location>
</feature>
<evidence type="ECO:0000256" key="1">
    <source>
        <dbReference type="ARBA" id="ARBA00004141"/>
    </source>
</evidence>
<protein>
    <recommendedName>
        <fullName evidence="7">Rhodopsin domain-containing protein</fullName>
    </recommendedName>
</protein>
<evidence type="ECO:0000256" key="3">
    <source>
        <dbReference type="ARBA" id="ARBA00022989"/>
    </source>
</evidence>
<organism evidence="8 9">
    <name type="scientific">Clathrospora elynae</name>
    <dbReference type="NCBI Taxonomy" id="706981"/>
    <lineage>
        <taxon>Eukaryota</taxon>
        <taxon>Fungi</taxon>
        <taxon>Dikarya</taxon>
        <taxon>Ascomycota</taxon>
        <taxon>Pezizomycotina</taxon>
        <taxon>Dothideomycetes</taxon>
        <taxon>Pleosporomycetidae</taxon>
        <taxon>Pleosporales</taxon>
        <taxon>Diademaceae</taxon>
        <taxon>Clathrospora</taxon>
    </lineage>
</organism>
<evidence type="ECO:0000256" key="5">
    <source>
        <dbReference type="ARBA" id="ARBA00038359"/>
    </source>
</evidence>
<dbReference type="OrthoDB" id="5329176at2759"/>
<evidence type="ECO:0000313" key="9">
    <source>
        <dbReference type="Proteomes" id="UP000800038"/>
    </source>
</evidence>
<keyword evidence="2 6" id="KW-0812">Transmembrane</keyword>
<feature type="transmembrane region" description="Helical" evidence="6">
    <location>
        <begin position="210"/>
        <end position="236"/>
    </location>
</feature>
<evidence type="ECO:0000256" key="6">
    <source>
        <dbReference type="SAM" id="Phobius"/>
    </source>
</evidence>
<keyword evidence="9" id="KW-1185">Reference proteome</keyword>
<keyword evidence="4 6" id="KW-0472">Membrane</keyword>
<evidence type="ECO:0000313" key="8">
    <source>
        <dbReference type="EMBL" id="KAF1942418.1"/>
    </source>
</evidence>
<dbReference type="EMBL" id="ML976035">
    <property type="protein sequence ID" value="KAF1942418.1"/>
    <property type="molecule type" value="Genomic_DNA"/>
</dbReference>
<feature type="domain" description="Rhodopsin" evidence="7">
    <location>
        <begin position="35"/>
        <end position="272"/>
    </location>
</feature>
<comment type="similarity">
    <text evidence="5">Belongs to the SAT4 family.</text>
</comment>
<proteinExistence type="inferred from homology"/>
<dbReference type="GO" id="GO:0016020">
    <property type="term" value="C:membrane"/>
    <property type="evidence" value="ECO:0007669"/>
    <property type="project" value="UniProtKB-SubCell"/>
</dbReference>
<feature type="transmembrane region" description="Helical" evidence="6">
    <location>
        <begin position="94"/>
        <end position="113"/>
    </location>
</feature>
<keyword evidence="3 6" id="KW-1133">Transmembrane helix</keyword>
<feature type="transmembrane region" description="Helical" evidence="6">
    <location>
        <begin position="248"/>
        <end position="269"/>
    </location>
</feature>
<feature type="transmembrane region" description="Helical" evidence="6">
    <location>
        <begin position="133"/>
        <end position="154"/>
    </location>
</feature>
<accession>A0A6A5SRS7</accession>
<gene>
    <name evidence="8" type="ORF">EJ02DRAFT_454282</name>
</gene>
<dbReference type="AlphaFoldDB" id="A0A6A5SRS7"/>
<feature type="transmembrane region" description="Helical" evidence="6">
    <location>
        <begin position="18"/>
        <end position="38"/>
    </location>
</feature>
<name>A0A6A5SRS7_9PLEO</name>
<sequence>MAFNTISIPMTASARDSMIAICVLWVLLLTALGFRLHGRLRGPGLAMDDIFAIAAFLLTTSTLGLNAAVFTTGVGWNLDPTSKVYSKLLKNLPYIMQVTFAYTLVYIWCLACLKLSQLSLYHRVFALQLRIPVYIVSGIVIVWALIFNFIFIFLCDPISQQWTIKRVGSCMDQILLLKCLILTNAATDLIIVALPIRSVWQLQMRKTEKFAVLACFGLGLACVVISIARFALIYTINLIGNLTGTSLTTFMLISVELLLSGLCINIPMLRPFYLQWRAKYKSTSMSNSSGLKRSVTGQLASGQPRAGHYTDWMELEDKDNGNITVTHDDASSERKLTNDQPFDAIHVSKDFVVTHH</sequence>